<sequence>MTNIDVDDDFGVVFVVVAVGGGGDLDLSDDDNDNGHIQSSTQHFDDVKLSIYPPLHVEILINRKTTSLDILLLSIRCICLLVEETKNSYVKNELAKNEENWLRTNKQMLTIESNQIKSNAITSYQIS</sequence>
<accession>A0A922L497</accession>
<reference evidence="1" key="2">
    <citation type="journal article" date="2022" name="Res Sq">
        <title>Comparative Genomics Reveals Insights into the Divergent Evolution of Astigmatic Mites and Household Pest Adaptations.</title>
        <authorList>
            <person name="Xiong Q."/>
            <person name="Wan A.T.-Y."/>
            <person name="Liu X.-Y."/>
            <person name="Fung C.S.-H."/>
            <person name="Xiao X."/>
            <person name="Malainual N."/>
            <person name="Hou J."/>
            <person name="Wang L."/>
            <person name="Wang M."/>
            <person name="Yang K."/>
            <person name="Cui Y."/>
            <person name="Leung E."/>
            <person name="Nong W."/>
            <person name="Shin S.-K."/>
            <person name="Au S."/>
            <person name="Jeong K.Y."/>
            <person name="Chew F.T."/>
            <person name="Hui J."/>
            <person name="Leung T.F."/>
            <person name="Tungtrongchitr A."/>
            <person name="Zhong N."/>
            <person name="Liu Z."/>
            <person name="Tsui S."/>
        </authorList>
    </citation>
    <scope>NUCLEOTIDE SEQUENCE</scope>
    <source>
        <strain evidence="1">Derf</strain>
        <tissue evidence="1">Whole organism</tissue>
    </source>
</reference>
<name>A0A922L497_DERFA</name>
<proteinExistence type="predicted"/>
<reference evidence="1" key="1">
    <citation type="submission" date="2013-05" db="EMBL/GenBank/DDBJ databases">
        <authorList>
            <person name="Yim A.K.Y."/>
            <person name="Chan T.F."/>
            <person name="Ji K.M."/>
            <person name="Liu X.Y."/>
            <person name="Zhou J.W."/>
            <person name="Li R.Q."/>
            <person name="Yang K.Y."/>
            <person name="Li J."/>
            <person name="Li M."/>
            <person name="Law P.T.W."/>
            <person name="Wu Y.L."/>
            <person name="Cai Z.L."/>
            <person name="Qin H."/>
            <person name="Bao Y."/>
            <person name="Leung R.K.K."/>
            <person name="Ng P.K.S."/>
            <person name="Zou J."/>
            <person name="Zhong X.J."/>
            <person name="Ran P.X."/>
            <person name="Zhong N.S."/>
            <person name="Liu Z.G."/>
            <person name="Tsui S.K.W."/>
        </authorList>
    </citation>
    <scope>NUCLEOTIDE SEQUENCE</scope>
    <source>
        <strain evidence="1">Derf</strain>
        <tissue evidence="1">Whole organism</tissue>
    </source>
</reference>
<dbReference type="Proteomes" id="UP000790347">
    <property type="component" value="Unassembled WGS sequence"/>
</dbReference>
<gene>
    <name evidence="1" type="ORF">DERF_008009</name>
</gene>
<evidence type="ECO:0000313" key="1">
    <source>
        <dbReference type="EMBL" id="KAH9517331.1"/>
    </source>
</evidence>
<organism evidence="1 2">
    <name type="scientific">Dermatophagoides farinae</name>
    <name type="common">American house dust mite</name>
    <dbReference type="NCBI Taxonomy" id="6954"/>
    <lineage>
        <taxon>Eukaryota</taxon>
        <taxon>Metazoa</taxon>
        <taxon>Ecdysozoa</taxon>
        <taxon>Arthropoda</taxon>
        <taxon>Chelicerata</taxon>
        <taxon>Arachnida</taxon>
        <taxon>Acari</taxon>
        <taxon>Acariformes</taxon>
        <taxon>Sarcoptiformes</taxon>
        <taxon>Astigmata</taxon>
        <taxon>Psoroptidia</taxon>
        <taxon>Analgoidea</taxon>
        <taxon>Pyroglyphidae</taxon>
        <taxon>Dermatophagoidinae</taxon>
        <taxon>Dermatophagoides</taxon>
    </lineage>
</organism>
<protein>
    <submittedName>
        <fullName evidence="1">Uncharacterized protein</fullName>
    </submittedName>
</protein>
<comment type="caution">
    <text evidence="1">The sequence shown here is derived from an EMBL/GenBank/DDBJ whole genome shotgun (WGS) entry which is preliminary data.</text>
</comment>
<evidence type="ECO:0000313" key="2">
    <source>
        <dbReference type="Proteomes" id="UP000790347"/>
    </source>
</evidence>
<keyword evidence="2" id="KW-1185">Reference proteome</keyword>
<dbReference type="EMBL" id="ASGP02000003">
    <property type="protein sequence ID" value="KAH9517331.1"/>
    <property type="molecule type" value="Genomic_DNA"/>
</dbReference>
<dbReference type="AlphaFoldDB" id="A0A922L497"/>